<feature type="region of interest" description="Disordered" evidence="1">
    <location>
        <begin position="1"/>
        <end position="69"/>
    </location>
</feature>
<reference evidence="2 3" key="1">
    <citation type="submission" date="2016-10" db="EMBL/GenBank/DDBJ databases">
        <authorList>
            <person name="de Groot N.N."/>
        </authorList>
    </citation>
    <scope>NUCLEOTIDE SEQUENCE [LARGE SCALE GENOMIC DNA]</scope>
    <source>
        <strain evidence="2 3">CGMCC 1.10267</strain>
    </source>
</reference>
<proteinExistence type="predicted"/>
<evidence type="ECO:0000256" key="1">
    <source>
        <dbReference type="SAM" id="MobiDB-lite"/>
    </source>
</evidence>
<name>A0A1G7WHU1_9HYPH</name>
<dbReference type="AlphaFoldDB" id="A0A1G7WHU1"/>
<dbReference type="EMBL" id="FNCS01000006">
    <property type="protein sequence ID" value="SDG71522.1"/>
    <property type="molecule type" value="Genomic_DNA"/>
</dbReference>
<dbReference type="Proteomes" id="UP000199495">
    <property type="component" value="Unassembled WGS sequence"/>
</dbReference>
<keyword evidence="3" id="KW-1185">Reference proteome</keyword>
<accession>A0A1G7WHU1</accession>
<evidence type="ECO:0000313" key="2">
    <source>
        <dbReference type="EMBL" id="SDG71522.1"/>
    </source>
</evidence>
<protein>
    <submittedName>
        <fullName evidence="2">Uncharacterized protein</fullName>
    </submittedName>
</protein>
<evidence type="ECO:0000313" key="3">
    <source>
        <dbReference type="Proteomes" id="UP000199495"/>
    </source>
</evidence>
<gene>
    <name evidence="2" type="ORF">SAMN04487974_106173</name>
</gene>
<organism evidence="2 3">
    <name type="scientific">Pelagibacterium luteolum</name>
    <dbReference type="NCBI Taxonomy" id="440168"/>
    <lineage>
        <taxon>Bacteria</taxon>
        <taxon>Pseudomonadati</taxon>
        <taxon>Pseudomonadota</taxon>
        <taxon>Alphaproteobacteria</taxon>
        <taxon>Hyphomicrobiales</taxon>
        <taxon>Devosiaceae</taxon>
        <taxon>Pelagibacterium</taxon>
    </lineage>
</organism>
<sequence length="69" mass="7261">MMVIHSTASKPIPVIPGEDPGPGILRDTALSPASPHPQPSSSGLTRGPSQPVHPRRASAPLRELRPCRP</sequence>
<dbReference type="STRING" id="440168.SAMN04487974_106173"/>